<dbReference type="Pfam" id="PF17762">
    <property type="entry name" value="HTH_ParB"/>
    <property type="match status" value="1"/>
</dbReference>
<dbReference type="RefSeq" id="WP_025410229.1">
    <property type="nucleotide sequence ID" value="NZ_CP007128.1"/>
</dbReference>
<dbReference type="PANTHER" id="PTHR33375">
    <property type="entry name" value="CHROMOSOME-PARTITIONING PROTEIN PARB-RELATED"/>
    <property type="match status" value="1"/>
</dbReference>
<dbReference type="Gene3D" id="3.90.1530.30">
    <property type="match status" value="1"/>
</dbReference>
<dbReference type="AlphaFoldDB" id="W0RCA5"/>
<dbReference type="FunFam" id="3.90.1530.30:FF:000001">
    <property type="entry name" value="Chromosome partitioning protein ParB"/>
    <property type="match status" value="1"/>
</dbReference>
<proteinExistence type="inferred from homology"/>
<dbReference type="EMBL" id="CP007128">
    <property type="protein sequence ID" value="AHG88704.1"/>
    <property type="molecule type" value="Genomic_DNA"/>
</dbReference>
<accession>W0RCA5</accession>
<gene>
    <name evidence="6" type="ORF">J421_1167</name>
</gene>
<dbReference type="SUPFAM" id="SSF109709">
    <property type="entry name" value="KorB DNA-binding domain-like"/>
    <property type="match status" value="1"/>
</dbReference>
<dbReference type="InterPro" id="IPR003115">
    <property type="entry name" value="ParB_N"/>
</dbReference>
<evidence type="ECO:0000256" key="2">
    <source>
        <dbReference type="ARBA" id="ARBA00022829"/>
    </source>
</evidence>
<feature type="domain" description="ParB-like N-terminal" evidence="5">
    <location>
        <begin position="36"/>
        <end position="126"/>
    </location>
</feature>
<evidence type="ECO:0000256" key="1">
    <source>
        <dbReference type="ARBA" id="ARBA00006295"/>
    </source>
</evidence>
<comment type="similarity">
    <text evidence="1">Belongs to the ParB family.</text>
</comment>
<dbReference type="GO" id="GO:0003677">
    <property type="term" value="F:DNA binding"/>
    <property type="evidence" value="ECO:0007669"/>
    <property type="project" value="UniProtKB-KW"/>
</dbReference>
<dbReference type="InParanoid" id="W0RCA5"/>
<feature type="region of interest" description="Disordered" evidence="4">
    <location>
        <begin position="1"/>
        <end position="32"/>
    </location>
</feature>
<dbReference type="STRING" id="861299.J421_1167"/>
<sequence>MSTDKPRRLGRGLEALLATKRGGEEPKAVEAPSALRTVPIGQIRPNPYQPRQEFRPEELADLESSLRANGLLQPITVRPTGGGGYELIAGERRYRAATRLGWTEIPAIVKEIDDQTLLTLALVENLQRADLNPIEEAEGYQRLIAEFGLTQQQVAEVVGKDRTTITNMLRLLGLPASVRRMVQEGKLTHGHARALLGLSNERAMTDLARDAATNGLSVRDVERRVRESSERSVRPERARRADGGGEPAESPFRTAEVRRIEDHLRRQLQTDVKVELSDRDRGEIRLAFYNADDFDRLLDTLGIRLD</sequence>
<reference evidence="6 7" key="1">
    <citation type="journal article" date="2014" name="Genome Announc.">
        <title>Genome Sequence and Methylome of Soil Bacterium Gemmatirosa kalamazoonensis KBS708T, a Member of the Rarely Cultivated Gemmatimonadetes Phylum.</title>
        <authorList>
            <person name="Debruyn J.M."/>
            <person name="Radosevich M."/>
            <person name="Wommack K.E."/>
            <person name="Polson S.W."/>
            <person name="Hauser L.J."/>
            <person name="Fawaz M.N."/>
            <person name="Korlach J."/>
            <person name="Tsai Y.C."/>
        </authorList>
    </citation>
    <scope>NUCLEOTIDE SEQUENCE [LARGE SCALE GENOMIC DNA]</scope>
    <source>
        <strain evidence="6 7">KBS708</strain>
    </source>
</reference>
<dbReference type="FunCoup" id="W0RCA5">
    <property type="interactions" value="362"/>
</dbReference>
<dbReference type="NCBIfam" id="TIGR00180">
    <property type="entry name" value="parB_part"/>
    <property type="match status" value="1"/>
</dbReference>
<feature type="compositionally biased region" description="Basic and acidic residues" evidence="4">
    <location>
        <begin position="221"/>
        <end position="243"/>
    </location>
</feature>
<evidence type="ECO:0000313" key="6">
    <source>
        <dbReference type="EMBL" id="AHG88704.1"/>
    </source>
</evidence>
<dbReference type="CDD" id="cd16393">
    <property type="entry name" value="SPO0J_N"/>
    <property type="match status" value="1"/>
</dbReference>
<keyword evidence="3" id="KW-0238">DNA-binding</keyword>
<dbReference type="Proteomes" id="UP000019151">
    <property type="component" value="Chromosome"/>
</dbReference>
<dbReference type="GO" id="GO:0045881">
    <property type="term" value="P:positive regulation of sporulation resulting in formation of a cellular spore"/>
    <property type="evidence" value="ECO:0007669"/>
    <property type="project" value="TreeGrafter"/>
</dbReference>
<dbReference type="Pfam" id="PF02195">
    <property type="entry name" value="ParB_N"/>
    <property type="match status" value="1"/>
</dbReference>
<evidence type="ECO:0000313" key="7">
    <source>
        <dbReference type="Proteomes" id="UP000019151"/>
    </source>
</evidence>
<protein>
    <submittedName>
        <fullName evidence="6">ParB-like partition protein</fullName>
    </submittedName>
</protein>
<evidence type="ECO:0000259" key="5">
    <source>
        <dbReference type="SMART" id="SM00470"/>
    </source>
</evidence>
<dbReference type="GO" id="GO:0007059">
    <property type="term" value="P:chromosome segregation"/>
    <property type="evidence" value="ECO:0007669"/>
    <property type="project" value="UniProtKB-KW"/>
</dbReference>
<dbReference type="OrthoDB" id="9802051at2"/>
<dbReference type="SUPFAM" id="SSF110849">
    <property type="entry name" value="ParB/Sulfiredoxin"/>
    <property type="match status" value="1"/>
</dbReference>
<dbReference type="GO" id="GO:0005694">
    <property type="term" value="C:chromosome"/>
    <property type="evidence" value="ECO:0007669"/>
    <property type="project" value="TreeGrafter"/>
</dbReference>
<evidence type="ECO:0000256" key="3">
    <source>
        <dbReference type="ARBA" id="ARBA00023125"/>
    </source>
</evidence>
<dbReference type="InterPro" id="IPR050336">
    <property type="entry name" value="Chromosome_partition/occlusion"/>
</dbReference>
<dbReference type="HOGENOM" id="CLU_023853_0_0_0"/>
<dbReference type="KEGG" id="gba:J421_1167"/>
<dbReference type="eggNOG" id="COG1475">
    <property type="taxonomic scope" value="Bacteria"/>
</dbReference>
<dbReference type="PANTHER" id="PTHR33375:SF1">
    <property type="entry name" value="CHROMOSOME-PARTITIONING PROTEIN PARB-RELATED"/>
    <property type="match status" value="1"/>
</dbReference>
<dbReference type="InterPro" id="IPR041468">
    <property type="entry name" value="HTH_ParB/Spo0J"/>
</dbReference>
<dbReference type="InterPro" id="IPR004437">
    <property type="entry name" value="ParB/RepB/Spo0J"/>
</dbReference>
<dbReference type="FunFam" id="1.10.10.2830:FF:000001">
    <property type="entry name" value="Chromosome partitioning protein ParB"/>
    <property type="match status" value="1"/>
</dbReference>
<keyword evidence="7" id="KW-1185">Reference proteome</keyword>
<evidence type="ECO:0000256" key="4">
    <source>
        <dbReference type="SAM" id="MobiDB-lite"/>
    </source>
</evidence>
<feature type="region of interest" description="Disordered" evidence="4">
    <location>
        <begin position="221"/>
        <end position="250"/>
    </location>
</feature>
<dbReference type="SMART" id="SM00470">
    <property type="entry name" value="ParB"/>
    <property type="match status" value="1"/>
</dbReference>
<organism evidence="6 7">
    <name type="scientific">Gemmatirosa kalamazoonensis</name>
    <dbReference type="NCBI Taxonomy" id="861299"/>
    <lineage>
        <taxon>Bacteria</taxon>
        <taxon>Pseudomonadati</taxon>
        <taxon>Gemmatimonadota</taxon>
        <taxon>Gemmatimonadia</taxon>
        <taxon>Gemmatimonadales</taxon>
        <taxon>Gemmatimonadaceae</taxon>
        <taxon>Gemmatirosa</taxon>
    </lineage>
</organism>
<name>W0RCA5_9BACT</name>
<dbReference type="Pfam" id="PF23552">
    <property type="entry name" value="ParB_C"/>
    <property type="match status" value="1"/>
</dbReference>
<keyword evidence="2" id="KW-0159">Chromosome partition</keyword>
<dbReference type="InterPro" id="IPR036086">
    <property type="entry name" value="ParB/Sulfiredoxin_sf"/>
</dbReference>
<dbReference type="Gene3D" id="1.10.10.2830">
    <property type="match status" value="1"/>
</dbReference>
<dbReference type="InterPro" id="IPR057240">
    <property type="entry name" value="ParB_dimer_C"/>
</dbReference>